<organism evidence="2">
    <name type="scientific">Drabescus ineffectus</name>
    <dbReference type="NCBI Taxonomy" id="2754845"/>
    <lineage>
        <taxon>Eukaryota</taxon>
        <taxon>Metazoa</taxon>
        <taxon>Ecdysozoa</taxon>
        <taxon>Arthropoda</taxon>
        <taxon>Hexapoda</taxon>
        <taxon>Insecta</taxon>
        <taxon>Pterygota</taxon>
        <taxon>Neoptera</taxon>
        <taxon>Paraneoptera</taxon>
        <taxon>Hemiptera</taxon>
        <taxon>Auchenorrhyncha</taxon>
        <taxon>Membracoidea</taxon>
        <taxon>Cicadellidae</taxon>
        <taxon>Deltocephalinae</taxon>
        <taxon>Drabescini</taxon>
        <taxon>Drabescus</taxon>
    </lineage>
</organism>
<name>A0A7G3XWE2_9HEMI</name>
<keyword evidence="1" id="KW-0472">Membrane</keyword>
<proteinExistence type="predicted"/>
<dbReference type="RefSeq" id="YP_009917448.1">
    <property type="nucleotide sequence ID" value="NC_050258.1"/>
</dbReference>
<evidence type="ECO:0000256" key="1">
    <source>
        <dbReference type="SAM" id="Phobius"/>
    </source>
</evidence>
<dbReference type="GeneID" id="58899986"/>
<feature type="transmembrane region" description="Helical" evidence="1">
    <location>
        <begin position="6"/>
        <end position="29"/>
    </location>
</feature>
<keyword evidence="1" id="KW-0812">Transmembrane</keyword>
<sequence length="50" mass="6263">MPQMAPMWWTFMMMMTVIMLMITMTINYFNTNKKINMKYQFKSIKMPWAW</sequence>
<gene>
    <name evidence="2" type="primary">ATP8</name>
</gene>
<reference evidence="2" key="1">
    <citation type="journal article" date="2020" name="Insects">
        <title>Characterization of the Complete Mitochondrial Genome of Drabescus ineffectus and Roxasellana stellata (Hemiptera: Cicadellidae: Deltocephalinae: Drabescini) and Their Phylogenetic Implications.</title>
        <authorList>
            <person name="Xu D."/>
            <person name="Yu T."/>
            <person name="Zhang Y."/>
        </authorList>
    </citation>
    <scope>NUCLEOTIDE SEQUENCE</scope>
</reference>
<evidence type="ECO:0000313" key="2">
    <source>
        <dbReference type="EMBL" id="QLJ57896.1"/>
    </source>
</evidence>
<keyword evidence="1" id="KW-1133">Transmembrane helix</keyword>
<accession>A0A7G3XWE2</accession>
<dbReference type="EMBL" id="MT527188">
    <property type="protein sequence ID" value="QLJ57896.1"/>
    <property type="molecule type" value="Genomic_DNA"/>
</dbReference>
<dbReference type="AlphaFoldDB" id="A0A7G3XWE2"/>
<dbReference type="CTD" id="4509"/>
<geneLocation type="mitochondrion" evidence="2"/>
<keyword evidence="2" id="KW-0496">Mitochondrion</keyword>
<protein>
    <submittedName>
        <fullName evidence="2">ATP synthase F0 subunit 8</fullName>
    </submittedName>
</protein>